<evidence type="ECO:0000313" key="2">
    <source>
        <dbReference type="Proteomes" id="UP000377595"/>
    </source>
</evidence>
<gene>
    <name evidence="1" type="ORF">Aple_054420</name>
</gene>
<dbReference type="AlphaFoldDB" id="A0A5M3XMT2"/>
<dbReference type="RefSeq" id="WP_155347480.1">
    <property type="nucleotide sequence ID" value="NZ_BAAAHM010000013.1"/>
</dbReference>
<dbReference type="OrthoDB" id="3530765at2"/>
<dbReference type="PROSITE" id="PS51257">
    <property type="entry name" value="PROKAR_LIPOPROTEIN"/>
    <property type="match status" value="1"/>
</dbReference>
<sequence>MNFRVWRHLVALPLMAGCVCVPSRHDVAMPPASASPQEVVTVWLEAMTAKDSETALALMVPGEDYSMEFENSQGPFKNWIDISDLEVGEPYEADCELGEQCVRVSVTFRLCAYEFTGDGDPWSHSFTVQNKGGRWLVRGYGSG</sequence>
<evidence type="ECO:0000313" key="1">
    <source>
        <dbReference type="EMBL" id="GES22544.1"/>
    </source>
</evidence>
<dbReference type="Proteomes" id="UP000377595">
    <property type="component" value="Unassembled WGS sequence"/>
</dbReference>
<comment type="caution">
    <text evidence="1">The sequence shown here is derived from an EMBL/GenBank/DDBJ whole genome shotgun (WGS) entry which is preliminary data.</text>
</comment>
<dbReference type="EMBL" id="BLAF01000031">
    <property type="protein sequence ID" value="GES22544.1"/>
    <property type="molecule type" value="Genomic_DNA"/>
</dbReference>
<reference evidence="1 2" key="1">
    <citation type="submission" date="2019-10" db="EMBL/GenBank/DDBJ databases">
        <title>Whole genome shotgun sequence of Acrocarpospora pleiomorpha NBRC 16267.</title>
        <authorList>
            <person name="Ichikawa N."/>
            <person name="Kimura A."/>
            <person name="Kitahashi Y."/>
            <person name="Komaki H."/>
            <person name="Oguchi A."/>
        </authorList>
    </citation>
    <scope>NUCLEOTIDE SEQUENCE [LARGE SCALE GENOMIC DNA]</scope>
    <source>
        <strain evidence="1 2">NBRC 16267</strain>
    </source>
</reference>
<proteinExistence type="predicted"/>
<protein>
    <recommendedName>
        <fullName evidence="3">DUF4878 domain-containing protein</fullName>
    </recommendedName>
</protein>
<evidence type="ECO:0008006" key="3">
    <source>
        <dbReference type="Google" id="ProtNLM"/>
    </source>
</evidence>
<name>A0A5M3XMT2_9ACTN</name>
<keyword evidence="2" id="KW-1185">Reference proteome</keyword>
<accession>A0A5M3XMT2</accession>
<organism evidence="1 2">
    <name type="scientific">Acrocarpospora pleiomorpha</name>
    <dbReference type="NCBI Taxonomy" id="90975"/>
    <lineage>
        <taxon>Bacteria</taxon>
        <taxon>Bacillati</taxon>
        <taxon>Actinomycetota</taxon>
        <taxon>Actinomycetes</taxon>
        <taxon>Streptosporangiales</taxon>
        <taxon>Streptosporangiaceae</taxon>
        <taxon>Acrocarpospora</taxon>
    </lineage>
</organism>